<accession>A0ABR5IHY2</accession>
<evidence type="ECO:0000256" key="1">
    <source>
        <dbReference type="ARBA" id="ARBA00022741"/>
    </source>
</evidence>
<dbReference type="PANTHER" id="PTHR16305">
    <property type="entry name" value="TESTICULAR SOLUBLE ADENYLYL CYCLASE"/>
    <property type="match status" value="1"/>
</dbReference>
<dbReference type="Proteomes" id="UP000037247">
    <property type="component" value="Unassembled WGS sequence"/>
</dbReference>
<protein>
    <submittedName>
        <fullName evidence="4">LuxR family transcriptional regulator</fullName>
    </submittedName>
</protein>
<evidence type="ECO:0000313" key="4">
    <source>
        <dbReference type="EMBL" id="KNA93332.1"/>
    </source>
</evidence>
<dbReference type="PROSITE" id="PS50043">
    <property type="entry name" value="HTH_LUXR_2"/>
    <property type="match status" value="1"/>
</dbReference>
<evidence type="ECO:0000259" key="3">
    <source>
        <dbReference type="PROSITE" id="PS50043"/>
    </source>
</evidence>
<name>A0ABR5IHY2_9ACTN</name>
<dbReference type="EMBL" id="LDTZ01000013">
    <property type="protein sequence ID" value="KNA93332.1"/>
    <property type="molecule type" value="Genomic_DNA"/>
</dbReference>
<dbReference type="InterPro" id="IPR027417">
    <property type="entry name" value="P-loop_NTPase"/>
</dbReference>
<dbReference type="RefSeq" id="WP_049697415.1">
    <property type="nucleotide sequence ID" value="NZ_CBDRLS010000003.1"/>
</dbReference>
<dbReference type="Pfam" id="PF00196">
    <property type="entry name" value="GerE"/>
    <property type="match status" value="1"/>
</dbReference>
<keyword evidence="2" id="KW-0067">ATP-binding</keyword>
<dbReference type="InterPro" id="IPR016032">
    <property type="entry name" value="Sig_transdc_resp-reg_C-effctor"/>
</dbReference>
<keyword evidence="1" id="KW-0547">Nucleotide-binding</keyword>
<dbReference type="InterPro" id="IPR000792">
    <property type="entry name" value="Tscrpt_reg_LuxR_C"/>
</dbReference>
<dbReference type="InterPro" id="IPR036388">
    <property type="entry name" value="WH-like_DNA-bd_sf"/>
</dbReference>
<proteinExistence type="predicted"/>
<dbReference type="SMART" id="SM00421">
    <property type="entry name" value="HTH_LUXR"/>
    <property type="match status" value="1"/>
</dbReference>
<dbReference type="SUPFAM" id="SSF46894">
    <property type="entry name" value="C-terminal effector domain of the bipartite response regulators"/>
    <property type="match status" value="1"/>
</dbReference>
<dbReference type="Gene3D" id="3.40.50.300">
    <property type="entry name" value="P-loop containing nucleotide triphosphate hydrolases"/>
    <property type="match status" value="1"/>
</dbReference>
<feature type="domain" description="HTH luxR-type" evidence="3">
    <location>
        <begin position="800"/>
        <end position="865"/>
    </location>
</feature>
<dbReference type="PRINTS" id="PR00038">
    <property type="entry name" value="HTHLUXR"/>
</dbReference>
<dbReference type="InterPro" id="IPR041664">
    <property type="entry name" value="AAA_16"/>
</dbReference>
<organism evidence="4 5">
    <name type="scientific">Gordonia jacobaea</name>
    <dbReference type="NCBI Taxonomy" id="122202"/>
    <lineage>
        <taxon>Bacteria</taxon>
        <taxon>Bacillati</taxon>
        <taxon>Actinomycetota</taxon>
        <taxon>Actinomycetes</taxon>
        <taxon>Mycobacteriales</taxon>
        <taxon>Gordoniaceae</taxon>
        <taxon>Gordonia</taxon>
    </lineage>
</organism>
<evidence type="ECO:0000256" key="2">
    <source>
        <dbReference type="ARBA" id="ARBA00022840"/>
    </source>
</evidence>
<dbReference type="PANTHER" id="PTHR16305:SF28">
    <property type="entry name" value="GUANYLATE CYCLASE DOMAIN-CONTAINING PROTEIN"/>
    <property type="match status" value="1"/>
</dbReference>
<gene>
    <name evidence="4" type="ORF">ABW18_02765</name>
</gene>
<dbReference type="SUPFAM" id="SSF48452">
    <property type="entry name" value="TPR-like"/>
    <property type="match status" value="1"/>
</dbReference>
<sequence>MEGRWQLLGRPAEQQFIRSALLRPSDRCGVVLVGPAGVGKTTLARMVTDSLGRPVRWAACTESSRAIPLGAFAPWVAPTASRDPIAALVSARETLVAEPGTVIGIDDAHMLDQLSATLLHQIAIDRSARIIATVRTGEPVPDAVTSLWKDGYLHRLELQNLTKEQCAELVERVLGGSLEGLSADVIWDSSGGNPLFLRNMIEGAVESGALSEVSGVWQLRGATAVPSGLVSLLDDRLDRAGPHVVDALKVLSLYEPIDIDLLIGLIGEEPVDDAETLGFITTTRDGDTTNVRFTHPLYGDVVRRRISTVAARRLRAELVDALRDHATDTAAERIRLAQLSVDAHRDVDVALLIAAAKDAIFLANLPLGERLARVAFEHDGSLTAGELLSRAIMWQGRVVEADAVFTEFEPESFNEFELVVWAVSRMSLIFWMLGDVDESYRMLELLNEKVEHPSLRLVVDAVAAAMAVHENRLDEGIALAEHVLESPNAPSQAIDFAAFGAGLAMSIAGRGRDYAPYAERTRAKKKATDGMISVMVRYCDVLALTMVGDLKEARNRATEYTQFSSSGQFLGWAIAKIAAGVAATYSGSFREAISEFEQALAALNAKQPLPWRLPGRLILVRAYAALNDVDEAERVLRDADEHRGPHLAIHDSQRVLAQAWICAAQGAERAAIDHAHRAAAIAHDSGQLALEAESLHHATRFGDKTTAPRLAELAGLIQGELGHVYARHAAAYAAGDPDELAAASHDFEDAGVLLSAADAAAQAAQLYERAGRRGDATACSARVLALSKACDGATTPAIRATARPLPITAREREIAVLIGRGLTNREIAERLTVSVRTVEGHIYRACIKLDVADRDSLAGVVNDAPGG</sequence>
<evidence type="ECO:0000313" key="5">
    <source>
        <dbReference type="Proteomes" id="UP000037247"/>
    </source>
</evidence>
<keyword evidence="5" id="KW-1185">Reference proteome</keyword>
<dbReference type="CDD" id="cd06170">
    <property type="entry name" value="LuxR_C_like"/>
    <property type="match status" value="1"/>
</dbReference>
<reference evidence="4 5" key="1">
    <citation type="submission" date="2015-05" db="EMBL/GenBank/DDBJ databases">
        <title>Draft genome sequence of the bacterium Gordonia jacobaea a new member of the Gordonia genus.</title>
        <authorList>
            <person name="Jimenez-Galisteo G."/>
            <person name="Dominguez A."/>
            <person name="Munoz E."/>
            <person name="Vinas M."/>
        </authorList>
    </citation>
    <scope>NUCLEOTIDE SEQUENCE [LARGE SCALE GENOMIC DNA]</scope>
    <source>
        <strain evidence="5">mv1</strain>
    </source>
</reference>
<comment type="caution">
    <text evidence="4">The sequence shown here is derived from an EMBL/GenBank/DDBJ whole genome shotgun (WGS) entry which is preliminary data.</text>
</comment>
<dbReference type="Gene3D" id="1.10.10.10">
    <property type="entry name" value="Winged helix-like DNA-binding domain superfamily/Winged helix DNA-binding domain"/>
    <property type="match status" value="1"/>
</dbReference>
<dbReference type="SUPFAM" id="SSF52540">
    <property type="entry name" value="P-loop containing nucleoside triphosphate hydrolases"/>
    <property type="match status" value="1"/>
</dbReference>
<dbReference type="Pfam" id="PF13191">
    <property type="entry name" value="AAA_16"/>
    <property type="match status" value="1"/>
</dbReference>
<dbReference type="InterPro" id="IPR011990">
    <property type="entry name" value="TPR-like_helical_dom_sf"/>
</dbReference>
<dbReference type="PROSITE" id="PS00622">
    <property type="entry name" value="HTH_LUXR_1"/>
    <property type="match status" value="1"/>
</dbReference>